<name>A0A0A7CN19_ACHHY</name>
<dbReference type="GO" id="GO:0006874">
    <property type="term" value="P:intracellular calcium ion homeostasis"/>
    <property type="evidence" value="ECO:0007669"/>
    <property type="project" value="TreeGrafter"/>
</dbReference>
<dbReference type="AlphaFoldDB" id="A0A0A7CN19"/>
<dbReference type="PANTHER" id="PTHR11245:SF6">
    <property type="entry name" value="DUF19 DOMAIN-CONTAINING PROTEIN"/>
    <property type="match status" value="1"/>
</dbReference>
<dbReference type="PANTHER" id="PTHR11245">
    <property type="entry name" value="STANNIOCALCIN"/>
    <property type="match status" value="1"/>
</dbReference>
<dbReference type="GO" id="GO:0005179">
    <property type="term" value="F:hormone activity"/>
    <property type="evidence" value="ECO:0007669"/>
    <property type="project" value="UniProtKB-KW"/>
</dbReference>
<organism evidence="6">
    <name type="scientific">Achlya hypogyna</name>
    <name type="common">Oomycete</name>
    <name type="synonym">Protoachlya hypogyna</name>
    <dbReference type="NCBI Taxonomy" id="1202772"/>
    <lineage>
        <taxon>Eukaryota</taxon>
        <taxon>Sar</taxon>
        <taxon>Stramenopiles</taxon>
        <taxon>Oomycota</taxon>
        <taxon>Saprolegniomycetes</taxon>
        <taxon>Saprolegniales</taxon>
        <taxon>Achlyaceae</taxon>
        <taxon>Achlya</taxon>
    </lineage>
</organism>
<reference evidence="6 8" key="1">
    <citation type="journal article" date="2014" name="Genome Biol. Evol.">
        <title>The secreted proteins of Achlya hypogyna and Thraustotheca clavata identify the ancestral oomycete secretome and reveal gene acquisitions by horizontal gene transfer.</title>
        <authorList>
            <person name="Misner I."/>
            <person name="Blouin N."/>
            <person name="Leonard G."/>
            <person name="Richards T.A."/>
            <person name="Lane C.E."/>
        </authorList>
    </citation>
    <scope>NUCLEOTIDE SEQUENCE</scope>
    <source>
        <strain evidence="6 8">ATCC 48635</strain>
    </source>
</reference>
<keyword evidence="4" id="KW-1015">Disulfide bond</keyword>
<keyword evidence="3" id="KW-0372">Hormone</keyword>
<proteinExistence type="inferred from homology"/>
<evidence type="ECO:0000313" key="8">
    <source>
        <dbReference type="Proteomes" id="UP000243579"/>
    </source>
</evidence>
<feature type="signal peptide" evidence="5">
    <location>
        <begin position="1"/>
        <end position="19"/>
    </location>
</feature>
<evidence type="ECO:0000256" key="2">
    <source>
        <dbReference type="ARBA" id="ARBA00011748"/>
    </source>
</evidence>
<dbReference type="GO" id="GO:0005615">
    <property type="term" value="C:extracellular space"/>
    <property type="evidence" value="ECO:0007669"/>
    <property type="project" value="TreeGrafter"/>
</dbReference>
<sequence>MRFIDSIVLAVVSLVCVSANSPAYNATPATLESCKVPVPETCGFYRSCLEAAHPCGPQGYALGFGEFYCNKFAAYKDSFSPKGKAWMYNTMTCLQKKLGASLSDPAISCNAIKTFAFDSHPECYTANGGPSVCDLNPLKDWTTVLRVVGLKTLLKIDTIKNGASTGIVCLKELLSWASVAAKAVGTPDEYPEPMDWM</sequence>
<dbReference type="EMBL" id="JNBR01000355">
    <property type="protein sequence ID" value="OQR94654.1"/>
    <property type="molecule type" value="Genomic_DNA"/>
</dbReference>
<evidence type="ECO:0000256" key="1">
    <source>
        <dbReference type="ARBA" id="ARBA00008693"/>
    </source>
</evidence>
<gene>
    <name evidence="7" type="ORF">ACHHYP_01021</name>
</gene>
<evidence type="ECO:0000256" key="3">
    <source>
        <dbReference type="ARBA" id="ARBA00022702"/>
    </source>
</evidence>
<evidence type="ECO:0000256" key="5">
    <source>
        <dbReference type="SAM" id="SignalP"/>
    </source>
</evidence>
<dbReference type="EMBL" id="KM038363">
    <property type="protein sequence ID" value="AIG55824.1"/>
    <property type="molecule type" value="Genomic_DNA"/>
</dbReference>
<dbReference type="Proteomes" id="UP000243579">
    <property type="component" value="Unassembled WGS sequence"/>
</dbReference>
<accession>A0A0A7CN19</accession>
<keyword evidence="5" id="KW-0732">Signal</keyword>
<keyword evidence="8" id="KW-1185">Reference proteome</keyword>
<dbReference type="OrthoDB" id="60846at2759"/>
<dbReference type="STRING" id="1202772.A0A0A7CN19"/>
<evidence type="ECO:0000313" key="6">
    <source>
        <dbReference type="EMBL" id="AIG55824.1"/>
    </source>
</evidence>
<comment type="similarity">
    <text evidence="1">Belongs to the stanniocalcin family.</text>
</comment>
<protein>
    <submittedName>
        <fullName evidence="6">Secreted protein</fullName>
    </submittedName>
</protein>
<evidence type="ECO:0000313" key="7">
    <source>
        <dbReference type="EMBL" id="OQR94654.1"/>
    </source>
</evidence>
<comment type="subunit">
    <text evidence="2">Homodimer; disulfide-linked.</text>
</comment>
<dbReference type="InterPro" id="IPR004978">
    <property type="entry name" value="Stanniocalcin"/>
</dbReference>
<feature type="chain" id="PRO_5002027372" evidence="5">
    <location>
        <begin position="20"/>
        <end position="197"/>
    </location>
</feature>
<evidence type="ECO:0000256" key="4">
    <source>
        <dbReference type="ARBA" id="ARBA00023157"/>
    </source>
</evidence>